<accession>A0AAQ3RV51</accession>
<dbReference type="Proteomes" id="UP001374535">
    <property type="component" value="Chromosome 6"/>
</dbReference>
<dbReference type="EMBL" id="CP144695">
    <property type="protein sequence ID" value="WVZ07547.1"/>
    <property type="molecule type" value="Genomic_DNA"/>
</dbReference>
<protein>
    <submittedName>
        <fullName evidence="1">Uncharacterized protein</fullName>
    </submittedName>
</protein>
<keyword evidence="2" id="KW-1185">Reference proteome</keyword>
<reference evidence="1 2" key="1">
    <citation type="journal article" date="2023" name="Life. Sci Alliance">
        <title>Evolutionary insights into 3D genome organization and epigenetic landscape of Vigna mungo.</title>
        <authorList>
            <person name="Junaid A."/>
            <person name="Singh B."/>
            <person name="Bhatia S."/>
        </authorList>
    </citation>
    <scope>NUCLEOTIDE SEQUENCE [LARGE SCALE GENOMIC DNA]</scope>
    <source>
        <strain evidence="1">Urdbean</strain>
    </source>
</reference>
<proteinExistence type="predicted"/>
<dbReference type="AlphaFoldDB" id="A0AAQ3RV51"/>
<name>A0AAQ3RV51_VIGMU</name>
<organism evidence="1 2">
    <name type="scientific">Vigna mungo</name>
    <name type="common">Black gram</name>
    <name type="synonym">Phaseolus mungo</name>
    <dbReference type="NCBI Taxonomy" id="3915"/>
    <lineage>
        <taxon>Eukaryota</taxon>
        <taxon>Viridiplantae</taxon>
        <taxon>Streptophyta</taxon>
        <taxon>Embryophyta</taxon>
        <taxon>Tracheophyta</taxon>
        <taxon>Spermatophyta</taxon>
        <taxon>Magnoliopsida</taxon>
        <taxon>eudicotyledons</taxon>
        <taxon>Gunneridae</taxon>
        <taxon>Pentapetalae</taxon>
        <taxon>rosids</taxon>
        <taxon>fabids</taxon>
        <taxon>Fabales</taxon>
        <taxon>Fabaceae</taxon>
        <taxon>Papilionoideae</taxon>
        <taxon>50 kb inversion clade</taxon>
        <taxon>NPAAA clade</taxon>
        <taxon>indigoferoid/millettioid clade</taxon>
        <taxon>Phaseoleae</taxon>
        <taxon>Vigna</taxon>
    </lineage>
</organism>
<sequence>MCLSNDTLLQLPSFLFFFLSSSFDTTFSANQSPFPFSVTRARKTTPFAPRPTADTTFRFWKSRVSPRRTRTRSPLSLLLLSLSPAYMVYRAPREKPRNGDSRVNLAI</sequence>
<gene>
    <name evidence="1" type="ORF">V8G54_020893</name>
</gene>
<evidence type="ECO:0000313" key="2">
    <source>
        <dbReference type="Proteomes" id="UP001374535"/>
    </source>
</evidence>
<evidence type="ECO:0000313" key="1">
    <source>
        <dbReference type="EMBL" id="WVZ07547.1"/>
    </source>
</evidence>